<dbReference type="Proteomes" id="UP000245429">
    <property type="component" value="Chromosome"/>
</dbReference>
<gene>
    <name evidence="1" type="ORF">DI487_05480</name>
</gene>
<evidence type="ECO:0000313" key="2">
    <source>
        <dbReference type="Proteomes" id="UP000245429"/>
    </source>
</evidence>
<sequence>MTNVTYKYATVLVAIQNLRNEGYNVDFNLEENCLICGDNKYTIDDFEIEQVYRYEGESNPSDEATVYGIASKDGLKGILVTAYGAYTDSMSTAMLRKLALKND</sequence>
<dbReference type="AlphaFoldDB" id="A0A2U8QT81"/>
<keyword evidence="2" id="KW-1185">Reference proteome</keyword>
<evidence type="ECO:0008006" key="3">
    <source>
        <dbReference type="Google" id="ProtNLM"/>
    </source>
</evidence>
<proteinExistence type="predicted"/>
<name>A0A2U8QT81_9FLAO</name>
<evidence type="ECO:0000313" key="1">
    <source>
        <dbReference type="EMBL" id="AWM13363.1"/>
    </source>
</evidence>
<protein>
    <recommendedName>
        <fullName evidence="3">Phosphoribosylpyrophosphate synthetase</fullName>
    </recommendedName>
</protein>
<dbReference type="OrthoDB" id="8418771at2"/>
<dbReference type="EMBL" id="CP029463">
    <property type="protein sequence ID" value="AWM13363.1"/>
    <property type="molecule type" value="Genomic_DNA"/>
</dbReference>
<reference evidence="1 2" key="1">
    <citation type="submission" date="2018-05" db="EMBL/GenBank/DDBJ databases">
        <title>Flavobacterium sp. MEBiC07310.</title>
        <authorList>
            <person name="Baek K."/>
        </authorList>
    </citation>
    <scope>NUCLEOTIDE SEQUENCE [LARGE SCALE GENOMIC DNA]</scope>
    <source>
        <strain evidence="1 2">MEBiC07310</strain>
    </source>
</reference>
<accession>A0A2U8QT81</accession>
<dbReference type="RefSeq" id="WP_066439832.1">
    <property type="nucleotide sequence ID" value="NZ_CP029463.1"/>
</dbReference>
<dbReference type="KEGG" id="fse:DI487_05480"/>
<organism evidence="1 2">
    <name type="scientific">Flavobacterium sediminis</name>
    <dbReference type="NCBI Taxonomy" id="2201181"/>
    <lineage>
        <taxon>Bacteria</taxon>
        <taxon>Pseudomonadati</taxon>
        <taxon>Bacteroidota</taxon>
        <taxon>Flavobacteriia</taxon>
        <taxon>Flavobacteriales</taxon>
        <taxon>Flavobacteriaceae</taxon>
        <taxon>Flavobacterium</taxon>
    </lineage>
</organism>